<organism evidence="4 5">
    <name type="scientific">Sulfitobacter marinus</name>
    <dbReference type="NCBI Taxonomy" id="394264"/>
    <lineage>
        <taxon>Bacteria</taxon>
        <taxon>Pseudomonadati</taxon>
        <taxon>Pseudomonadota</taxon>
        <taxon>Alphaproteobacteria</taxon>
        <taxon>Rhodobacterales</taxon>
        <taxon>Roseobacteraceae</taxon>
        <taxon>Sulfitobacter</taxon>
    </lineage>
</organism>
<dbReference type="GO" id="GO:0090313">
    <property type="term" value="P:regulation of protein targeting to membrane"/>
    <property type="evidence" value="ECO:0007669"/>
    <property type="project" value="TreeGrafter"/>
</dbReference>
<evidence type="ECO:0000259" key="3">
    <source>
        <dbReference type="Pfam" id="PF13116"/>
    </source>
</evidence>
<dbReference type="InterPro" id="IPR025263">
    <property type="entry name" value="YhdP_central"/>
</dbReference>
<evidence type="ECO:0000256" key="2">
    <source>
        <dbReference type="SAM" id="Phobius"/>
    </source>
</evidence>
<accession>A0A1I6Q7C0</accession>
<evidence type="ECO:0000256" key="1">
    <source>
        <dbReference type="SAM" id="MobiDB-lite"/>
    </source>
</evidence>
<feature type="domain" description="YhdP central" evidence="3">
    <location>
        <begin position="354"/>
        <end position="762"/>
    </location>
</feature>
<feature type="transmembrane region" description="Helical" evidence="2">
    <location>
        <begin position="22"/>
        <end position="42"/>
    </location>
</feature>
<keyword evidence="5" id="KW-1185">Reference proteome</keyword>
<keyword evidence="2" id="KW-1133">Transmembrane helix</keyword>
<dbReference type="PANTHER" id="PTHR30441:SF8">
    <property type="entry name" value="DUF748 DOMAIN-CONTAINING PROTEIN"/>
    <property type="match status" value="1"/>
</dbReference>
<dbReference type="Proteomes" id="UP000199239">
    <property type="component" value="Unassembled WGS sequence"/>
</dbReference>
<gene>
    <name evidence="4" type="ORF">SAMN04488040_0538</name>
</gene>
<protein>
    <submittedName>
        <fullName evidence="4">AsmA-like C-terminal region</fullName>
    </submittedName>
</protein>
<name>A0A1I6Q7C0_9RHOB</name>
<evidence type="ECO:0000313" key="4">
    <source>
        <dbReference type="EMBL" id="SFS48225.1"/>
    </source>
</evidence>
<dbReference type="OrthoDB" id="7161641at2"/>
<proteinExistence type="predicted"/>
<keyword evidence="2" id="KW-0472">Membrane</keyword>
<dbReference type="GO" id="GO:0005886">
    <property type="term" value="C:plasma membrane"/>
    <property type="evidence" value="ECO:0007669"/>
    <property type="project" value="TreeGrafter"/>
</dbReference>
<evidence type="ECO:0000313" key="5">
    <source>
        <dbReference type="Proteomes" id="UP000199239"/>
    </source>
</evidence>
<dbReference type="EMBL" id="FPAJ01000001">
    <property type="protein sequence ID" value="SFS48225.1"/>
    <property type="molecule type" value="Genomic_DNA"/>
</dbReference>
<dbReference type="STRING" id="394264.SAMN04488040_0538"/>
<feature type="region of interest" description="Disordered" evidence="1">
    <location>
        <begin position="1091"/>
        <end position="1114"/>
    </location>
</feature>
<sequence length="1114" mass="118519">MSDETAGIPVKKTKRLWQATKWSLLFIVICVAAAAGTALYLIRSPIVVPNWIEARIERRMAQDIPTAKVEFGEMVLIVDDGWRPRIRLQDVSILTLEGAELAAFREVRASFSTRSLLQGQIKLRDLALSGIVADLRRDSDGRVALRASTAPAPAERRAATMPELIGQLDGVLQRPGLSRLRSVDIRALTLHYSDLKSERVWTADGGRLRLNRDGDTLRISADLAVLSGGADVATLAANYTSILGDTAAQFGVTFDGVDAGDIAVQSPAFAWLKVLRAPISGSVRSSIDEGGRFEPLNASLQIGSGAVQPNARAKPIPFDSVRSYFSYHPDQQLLQFDELSVASKWVSGRIEGEATIGGLQDGKLSDLTAQIRMRDLVANPADVYDAPISIEGADLDMQVKLSPFSLTVGRMDIRDADTTLNVTGALDAGPRGWQVALDAGLNEILPTRLLELWPENVKPKTRKWVAENVYAGTLTDVDVAFRLDPDAPPHTYLAFDFNNAEARFLRSMPHLKNASGHASLLKNRFVVSVDSGKITAPQGGDVMIRGSSFIMPDVTIKDTPPGIVRLNSSAPIEAVLALLNLPPLAAMDKADLPVALAEGTADLSGTLSFPIKKGSDPKLTVFDFTGDLRDVQSDVLVKDHRLSADRLTVVASNANITIEGQGDLDGVSFNGGWSQPLGRPDAPSQVQADIELSQNTLNQFNITLPPNSVSGSGRARFALDLAKGRAPSFFLASDLQGLRLNVPQLGWTKPATTKGLLELSGKLGTVPQIDLIEAKVSGLTAKGSVKLANTGGLDRARFDTLTVGNWLDIPVDLLGQGVGKPVQVVVRGGRLDLRNAEFDSSDPSGVKGPPMLLKLDRLQVTDKIALTNMRGQFDTAWGLDGRFEANLNGGTPVAGRVAPKNGRSAIQLVSADAGGVLRSANMLKQVRGGNLTLTLLPVGTGGAFDGRAQITDVAIQDAPAIAALVNAVSVVGLVNELNGDGIYFDTVEADFRMTPNRVTLSEASATGASLGISMDGVYATDTGRMALQGVISPVYLLNGLGSFLTRKGEGLLGFNYSLGGTAENPDVSVNPLSGLAPGFLRNILRAPAPALPPVEGETAPTVPEKPVVRPEYGR</sequence>
<keyword evidence="2" id="KW-0812">Transmembrane</keyword>
<dbReference type="RefSeq" id="WP_093914785.1">
    <property type="nucleotide sequence ID" value="NZ_FPAJ01000001.1"/>
</dbReference>
<dbReference type="PANTHER" id="PTHR30441">
    <property type="entry name" value="DUF748 DOMAIN-CONTAINING PROTEIN"/>
    <property type="match status" value="1"/>
</dbReference>
<dbReference type="InterPro" id="IPR052894">
    <property type="entry name" value="AsmA-related"/>
</dbReference>
<dbReference type="Pfam" id="PF13116">
    <property type="entry name" value="YhdP"/>
    <property type="match status" value="1"/>
</dbReference>
<dbReference type="AlphaFoldDB" id="A0A1I6Q7C0"/>
<reference evidence="5" key="1">
    <citation type="submission" date="2016-10" db="EMBL/GenBank/DDBJ databases">
        <authorList>
            <person name="Varghese N."/>
            <person name="Submissions S."/>
        </authorList>
    </citation>
    <scope>NUCLEOTIDE SEQUENCE [LARGE SCALE GENOMIC DNA]</scope>
    <source>
        <strain evidence="5">DSM 23422</strain>
    </source>
</reference>